<protein>
    <submittedName>
        <fullName evidence="1">Uncharacterized protein</fullName>
    </submittedName>
</protein>
<evidence type="ECO:0000313" key="2">
    <source>
        <dbReference type="Proteomes" id="UP000010953"/>
    </source>
</evidence>
<reference evidence="1" key="1">
    <citation type="submission" date="2013-01" db="EMBL/GenBank/DDBJ databases">
        <title>Genome assembly of Mariniradius saccharolyticus AK6.</title>
        <authorList>
            <person name="Vaidya B."/>
            <person name="Khatri I."/>
            <person name="Tanuku N.R.S."/>
            <person name="Subramanian S."/>
            <person name="Pinnaka A."/>
        </authorList>
    </citation>
    <scope>NUCLEOTIDE SEQUENCE [LARGE SCALE GENOMIC DNA]</scope>
    <source>
        <strain evidence="1">AK6</strain>
    </source>
</reference>
<name>M7Y1G7_9BACT</name>
<proteinExistence type="predicted"/>
<dbReference type="InParanoid" id="M7Y1G7"/>
<keyword evidence="2" id="KW-1185">Reference proteome</keyword>
<dbReference type="Proteomes" id="UP000010953">
    <property type="component" value="Unassembled WGS sequence"/>
</dbReference>
<gene>
    <name evidence="1" type="ORF">C943_03269</name>
</gene>
<organism evidence="1 2">
    <name type="scientific">Mariniradius saccharolyticus AK6</name>
    <dbReference type="NCBI Taxonomy" id="1239962"/>
    <lineage>
        <taxon>Bacteria</taxon>
        <taxon>Pseudomonadati</taxon>
        <taxon>Bacteroidota</taxon>
        <taxon>Cytophagia</taxon>
        <taxon>Cytophagales</taxon>
        <taxon>Cyclobacteriaceae</taxon>
        <taxon>Mariniradius</taxon>
    </lineage>
</organism>
<sequence length="99" mass="11533">MIEDRSPSAGRGDFSKTFNPLPMNTEIAKLHAQALSNKRKWLQERKNLGMLLALRTDWMVLKFTRLEQSLREQMYLIADTEISNNQLYHDLDLIQQQGA</sequence>
<comment type="caution">
    <text evidence="1">The sequence shown here is derived from an EMBL/GenBank/DDBJ whole genome shotgun (WGS) entry which is preliminary data.</text>
</comment>
<dbReference type="STRING" id="1239962.C943_03269"/>
<dbReference type="AlphaFoldDB" id="M7Y1G7"/>
<dbReference type="EMBL" id="AMZY02000005">
    <property type="protein sequence ID" value="EMS34582.1"/>
    <property type="molecule type" value="Genomic_DNA"/>
</dbReference>
<accession>M7Y1G7</accession>
<evidence type="ECO:0000313" key="1">
    <source>
        <dbReference type="EMBL" id="EMS34582.1"/>
    </source>
</evidence>